<evidence type="ECO:0000313" key="5">
    <source>
        <dbReference type="Proteomes" id="UP000075809"/>
    </source>
</evidence>
<feature type="compositionally biased region" description="Basic and acidic residues" evidence="1">
    <location>
        <begin position="411"/>
        <end position="422"/>
    </location>
</feature>
<evidence type="ECO:0000256" key="3">
    <source>
        <dbReference type="SAM" id="SignalP"/>
    </source>
</evidence>
<keyword evidence="5" id="KW-1185">Reference proteome</keyword>
<sequence length="490" mass="54782">MLQQKNYFALGVLGCVLLLSTTTADNSVHILSKYGHQTLTSTTLKWLPVAHYNPSDSKEIIIGGIENVPDSQDENYANQAEIKRLVLYVCRAIHSGVWVAGTQKEKEKVCTVTIHGVVQSYEKYELLENVDGAARISWIQWNKYTPPPVGAVYVDKTMLVARHEVPKDLEKPRYTHYIGTLSSPENFGTIVYVNEKGEEESAKSGELLVEAEPIRYELSSVRLNWSKRRDIKLVPRILSEATIINRGAEPANLAEACVYNYKYSVYWGRRHAILNGLSTTITLINGTSLPNITWGTRDDENRTEAYNVLVYLQPGTGVNVTLKANYVDMEIPYAANLISHYEDGAMISRQISGTRQEETLFDITPEFGPIYFLSNFSLVPTTIPPPTTTTEPPTTTTLMTTTTVPTTMKQETSRTTHRHQTDDSDIDHDENLITPPKKTDISTGMHNDNNRPLLLKVEVPYGGASSVAFQSSLLTLVIPLLLLLILHKIT</sequence>
<keyword evidence="2" id="KW-1133">Transmembrane helix</keyword>
<dbReference type="STRING" id="64791.A0A151XAE5"/>
<keyword evidence="2" id="KW-0812">Transmembrane</keyword>
<gene>
    <name evidence="4" type="ORF">ALC60_03654</name>
</gene>
<keyword evidence="3" id="KW-0732">Signal</keyword>
<organism evidence="4 5">
    <name type="scientific">Mycetomoellerius zeteki</name>
    <dbReference type="NCBI Taxonomy" id="64791"/>
    <lineage>
        <taxon>Eukaryota</taxon>
        <taxon>Metazoa</taxon>
        <taxon>Ecdysozoa</taxon>
        <taxon>Arthropoda</taxon>
        <taxon>Hexapoda</taxon>
        <taxon>Insecta</taxon>
        <taxon>Pterygota</taxon>
        <taxon>Neoptera</taxon>
        <taxon>Endopterygota</taxon>
        <taxon>Hymenoptera</taxon>
        <taxon>Apocrita</taxon>
        <taxon>Aculeata</taxon>
        <taxon>Formicoidea</taxon>
        <taxon>Formicidae</taxon>
        <taxon>Myrmicinae</taxon>
        <taxon>Mycetomoellerius</taxon>
    </lineage>
</organism>
<dbReference type="OrthoDB" id="428159at2759"/>
<name>A0A151XAE5_9HYME</name>
<evidence type="ECO:0000313" key="4">
    <source>
        <dbReference type="EMBL" id="KYQ57336.1"/>
    </source>
</evidence>
<keyword evidence="2" id="KW-0472">Membrane</keyword>
<protein>
    <submittedName>
        <fullName evidence="4">Protein unzipped</fullName>
    </submittedName>
</protein>
<dbReference type="Proteomes" id="UP000075809">
    <property type="component" value="Unassembled WGS sequence"/>
</dbReference>
<accession>A0A151XAE5</accession>
<dbReference type="AlphaFoldDB" id="A0A151XAE5"/>
<evidence type="ECO:0000256" key="2">
    <source>
        <dbReference type="SAM" id="Phobius"/>
    </source>
</evidence>
<feature type="chain" id="PRO_5007591801" evidence="3">
    <location>
        <begin position="25"/>
        <end position="490"/>
    </location>
</feature>
<feature type="signal peptide" evidence="3">
    <location>
        <begin position="1"/>
        <end position="24"/>
    </location>
</feature>
<reference evidence="4 5" key="1">
    <citation type="submission" date="2015-09" db="EMBL/GenBank/DDBJ databases">
        <title>Trachymyrmex zeteki WGS genome.</title>
        <authorList>
            <person name="Nygaard S."/>
            <person name="Hu H."/>
            <person name="Boomsma J."/>
            <person name="Zhang G."/>
        </authorList>
    </citation>
    <scope>NUCLEOTIDE SEQUENCE [LARGE SCALE GENOMIC DNA]</scope>
    <source>
        <strain evidence="4">Tzet28-1</strain>
        <tissue evidence="4">Whole body</tissue>
    </source>
</reference>
<proteinExistence type="predicted"/>
<dbReference type="EMBL" id="KQ982339">
    <property type="protein sequence ID" value="KYQ57336.1"/>
    <property type="molecule type" value="Genomic_DNA"/>
</dbReference>
<evidence type="ECO:0000256" key="1">
    <source>
        <dbReference type="SAM" id="MobiDB-lite"/>
    </source>
</evidence>
<feature type="region of interest" description="Disordered" evidence="1">
    <location>
        <begin position="405"/>
        <end position="446"/>
    </location>
</feature>
<feature type="transmembrane region" description="Helical" evidence="2">
    <location>
        <begin position="467"/>
        <end position="486"/>
    </location>
</feature>